<gene>
    <name evidence="2" type="ORF">BN1723_005291</name>
</gene>
<evidence type="ECO:0000256" key="1">
    <source>
        <dbReference type="SAM" id="SignalP"/>
    </source>
</evidence>
<reference evidence="3" key="1">
    <citation type="submission" date="2015-05" db="EMBL/GenBank/DDBJ databases">
        <authorList>
            <person name="Fogelqvist Johan"/>
        </authorList>
    </citation>
    <scope>NUCLEOTIDE SEQUENCE [LARGE SCALE GENOMIC DNA]</scope>
</reference>
<dbReference type="EMBL" id="CVQI01032717">
    <property type="protein sequence ID" value="CRK42137.1"/>
    <property type="molecule type" value="Genomic_DNA"/>
</dbReference>
<sequence>MKTSALATLFAIAQLVSGHAAIIAATGDAGGTGMALGENVCMVRCINDANAGPFGGVVPVQLAGTANATEARRLLARATMEKARLYEKMKRDLH</sequence>
<proteinExistence type="predicted"/>
<dbReference type="InterPro" id="IPR021476">
    <property type="entry name" value="Egh16-like"/>
</dbReference>
<protein>
    <submittedName>
        <fullName evidence="2">Uncharacterized protein</fullName>
    </submittedName>
</protein>
<feature type="signal peptide" evidence="1">
    <location>
        <begin position="1"/>
        <end position="18"/>
    </location>
</feature>
<dbReference type="PANTHER" id="PTHR34618">
    <property type="entry name" value="SURFACE PROTEIN MAS1, PUTATIVE-RELATED"/>
    <property type="match status" value="1"/>
</dbReference>
<evidence type="ECO:0000313" key="2">
    <source>
        <dbReference type="EMBL" id="CRK42137.1"/>
    </source>
</evidence>
<organism evidence="2 3">
    <name type="scientific">Verticillium longisporum</name>
    <name type="common">Verticillium dahliae var. longisporum</name>
    <dbReference type="NCBI Taxonomy" id="100787"/>
    <lineage>
        <taxon>Eukaryota</taxon>
        <taxon>Fungi</taxon>
        <taxon>Dikarya</taxon>
        <taxon>Ascomycota</taxon>
        <taxon>Pezizomycotina</taxon>
        <taxon>Sordariomycetes</taxon>
        <taxon>Hypocreomycetidae</taxon>
        <taxon>Glomerellales</taxon>
        <taxon>Plectosphaerellaceae</taxon>
        <taxon>Verticillium</taxon>
    </lineage>
</organism>
<accession>A0A0G4N6M2</accession>
<evidence type="ECO:0000313" key="3">
    <source>
        <dbReference type="Proteomes" id="UP000045706"/>
    </source>
</evidence>
<dbReference type="AlphaFoldDB" id="A0A0G4N6M2"/>
<feature type="non-terminal residue" evidence="2">
    <location>
        <position position="94"/>
    </location>
</feature>
<feature type="chain" id="PRO_5002568205" evidence="1">
    <location>
        <begin position="19"/>
        <end position="94"/>
    </location>
</feature>
<dbReference type="PANTHER" id="PTHR34618:SF4">
    <property type="entry name" value="CAS1"/>
    <property type="match status" value="1"/>
</dbReference>
<dbReference type="Proteomes" id="UP000045706">
    <property type="component" value="Unassembled WGS sequence"/>
</dbReference>
<keyword evidence="1" id="KW-0732">Signal</keyword>
<name>A0A0G4N6M2_VERLO</name>